<dbReference type="InterPro" id="IPR038665">
    <property type="entry name" value="Voltage-dep_anion_channel_sf"/>
</dbReference>
<dbReference type="Proteomes" id="UP000249467">
    <property type="component" value="Unassembled WGS sequence"/>
</dbReference>
<feature type="transmembrane region" description="Helical" evidence="5">
    <location>
        <begin position="234"/>
        <end position="254"/>
    </location>
</feature>
<evidence type="ECO:0000256" key="5">
    <source>
        <dbReference type="SAM" id="Phobius"/>
    </source>
</evidence>
<keyword evidence="3 5" id="KW-1133">Transmembrane helix</keyword>
<feature type="transmembrane region" description="Helical" evidence="5">
    <location>
        <begin position="151"/>
        <end position="170"/>
    </location>
</feature>
<dbReference type="EMBL" id="QBML01000027">
    <property type="protein sequence ID" value="PZO37926.1"/>
    <property type="molecule type" value="Genomic_DNA"/>
</dbReference>
<organism evidence="6 7">
    <name type="scientific">Pseudanabaena frigida</name>
    <dbReference type="NCBI Taxonomy" id="945775"/>
    <lineage>
        <taxon>Bacteria</taxon>
        <taxon>Bacillati</taxon>
        <taxon>Cyanobacteriota</taxon>
        <taxon>Cyanophyceae</taxon>
        <taxon>Pseudanabaenales</taxon>
        <taxon>Pseudanabaenaceae</taxon>
        <taxon>Pseudanabaena</taxon>
    </lineage>
</organism>
<proteinExistence type="predicted"/>
<protein>
    <submittedName>
        <fullName evidence="6">Dicarboxylate transporter/tellurite-resistance protein TehA</fullName>
    </submittedName>
</protein>
<reference evidence="6 7" key="2">
    <citation type="submission" date="2018-06" db="EMBL/GenBank/DDBJ databases">
        <title>Metagenomic assembly of (sub)arctic Cyanobacteria and their associated microbiome from non-axenic cultures.</title>
        <authorList>
            <person name="Baurain D."/>
        </authorList>
    </citation>
    <scope>NUCLEOTIDE SEQUENCE [LARGE SCALE GENOMIC DNA]</scope>
    <source>
        <strain evidence="6">ULC066bin1</strain>
    </source>
</reference>
<dbReference type="Gene3D" id="1.50.10.150">
    <property type="entry name" value="Voltage-dependent anion channel"/>
    <property type="match status" value="1"/>
</dbReference>
<feature type="transmembrane region" description="Helical" evidence="5">
    <location>
        <begin position="210"/>
        <end position="228"/>
    </location>
</feature>
<feature type="transmembrane region" description="Helical" evidence="5">
    <location>
        <begin position="20"/>
        <end position="40"/>
    </location>
</feature>
<evidence type="ECO:0000313" key="7">
    <source>
        <dbReference type="Proteomes" id="UP000249467"/>
    </source>
</evidence>
<dbReference type="NCBIfam" id="NF008032">
    <property type="entry name" value="PRK10764.1"/>
    <property type="match status" value="1"/>
</dbReference>
<feature type="transmembrane region" description="Helical" evidence="5">
    <location>
        <begin position="296"/>
        <end position="319"/>
    </location>
</feature>
<feature type="transmembrane region" description="Helical" evidence="5">
    <location>
        <begin position="52"/>
        <end position="74"/>
    </location>
</feature>
<sequence>MRKSRLKFAILKVSRIAVPASFFGIILGLVGLGSCWRVAAKIWNLPVLIGEIIMLIAVVVWLVLLLLYVSKWLWAREDALAEFEHPVLCCFIGLVPVSTVLVAMAIAPYSHTIAFVLFAIGAIGQLSFGVYRSGRLWMGGRNPETTTPVLYLPTVAGGFVSAIVASALGYRDWGVLFFGAGMFSWLALESIIMQRLFLLEALPKPLRPTLGIQLAPPVVGCVAYLGITNGQPDAFAMILFGYGLLQALILLRLLPWVFQQPFAASYWAFTFGIAALALSSLRLVERGTTGAMEGLAVLLFIGANIAIGSTALGTLRLLLLGKLLPPSALAKAPHNIAPSPDIPRSTRSL</sequence>
<dbReference type="PROSITE" id="PS51257">
    <property type="entry name" value="PROKAR_LIPOPROTEIN"/>
    <property type="match status" value="1"/>
</dbReference>
<evidence type="ECO:0000256" key="4">
    <source>
        <dbReference type="ARBA" id="ARBA00023136"/>
    </source>
</evidence>
<dbReference type="GO" id="GO:0005886">
    <property type="term" value="C:plasma membrane"/>
    <property type="evidence" value="ECO:0007669"/>
    <property type="project" value="TreeGrafter"/>
</dbReference>
<feature type="transmembrane region" description="Helical" evidence="5">
    <location>
        <begin position="266"/>
        <end position="284"/>
    </location>
</feature>
<dbReference type="GO" id="GO:0046583">
    <property type="term" value="F:monoatomic cation efflux transmembrane transporter activity"/>
    <property type="evidence" value="ECO:0007669"/>
    <property type="project" value="TreeGrafter"/>
</dbReference>
<dbReference type="AlphaFoldDB" id="A0A2W4W060"/>
<evidence type="ECO:0000256" key="1">
    <source>
        <dbReference type="ARBA" id="ARBA00004141"/>
    </source>
</evidence>
<evidence type="ECO:0000256" key="2">
    <source>
        <dbReference type="ARBA" id="ARBA00022692"/>
    </source>
</evidence>
<dbReference type="PANTHER" id="PTHR37955:SF1">
    <property type="entry name" value="DEP DOMAIN-CONTAINING PROTEIN"/>
    <property type="match status" value="1"/>
</dbReference>
<reference evidence="6 7" key="1">
    <citation type="submission" date="2018-04" db="EMBL/GenBank/DDBJ databases">
        <authorList>
            <person name="Go L.Y."/>
            <person name="Mitchell J.A."/>
        </authorList>
    </citation>
    <scope>NUCLEOTIDE SEQUENCE [LARGE SCALE GENOMIC DNA]</scope>
    <source>
        <strain evidence="6">ULC066bin1</strain>
    </source>
</reference>
<feature type="transmembrane region" description="Helical" evidence="5">
    <location>
        <begin position="176"/>
        <end position="198"/>
    </location>
</feature>
<keyword evidence="2 5" id="KW-0812">Transmembrane</keyword>
<gene>
    <name evidence="6" type="ORF">DCF19_17860</name>
</gene>
<dbReference type="CDD" id="cd09324">
    <property type="entry name" value="TDT_TehA"/>
    <property type="match status" value="1"/>
</dbReference>
<dbReference type="InterPro" id="IPR004695">
    <property type="entry name" value="SLAC1/Mae1/Ssu1/TehA"/>
</dbReference>
<comment type="caution">
    <text evidence="6">The sequence shown here is derived from an EMBL/GenBank/DDBJ whole genome shotgun (WGS) entry which is preliminary data.</text>
</comment>
<keyword evidence="4 5" id="KW-0472">Membrane</keyword>
<dbReference type="PANTHER" id="PTHR37955">
    <property type="entry name" value="TELLURITE RESISTANCE PROTEIN TEHA"/>
    <property type="match status" value="1"/>
</dbReference>
<evidence type="ECO:0000313" key="6">
    <source>
        <dbReference type="EMBL" id="PZO37926.1"/>
    </source>
</evidence>
<dbReference type="InterPro" id="IPR052951">
    <property type="entry name" value="Tellurite_res_ion_channel"/>
</dbReference>
<dbReference type="InterPro" id="IPR039264">
    <property type="entry name" value="TehA"/>
</dbReference>
<accession>A0A2W4W060</accession>
<feature type="transmembrane region" description="Helical" evidence="5">
    <location>
        <begin position="86"/>
        <end position="107"/>
    </location>
</feature>
<feature type="transmembrane region" description="Helical" evidence="5">
    <location>
        <begin position="113"/>
        <end position="131"/>
    </location>
</feature>
<evidence type="ECO:0000256" key="3">
    <source>
        <dbReference type="ARBA" id="ARBA00022989"/>
    </source>
</evidence>
<name>A0A2W4W060_9CYAN</name>
<dbReference type="Pfam" id="PF03595">
    <property type="entry name" value="SLAC1"/>
    <property type="match status" value="1"/>
</dbReference>
<comment type="subcellular location">
    <subcellularLocation>
        <location evidence="1">Membrane</location>
        <topology evidence="1">Multi-pass membrane protein</topology>
    </subcellularLocation>
</comment>